<evidence type="ECO:0000259" key="9">
    <source>
        <dbReference type="Pfam" id="PF10502"/>
    </source>
</evidence>
<comment type="caution">
    <text evidence="10">The sequence shown here is derived from an EMBL/GenBank/DDBJ whole genome shotgun (WGS) entry which is preliminary data.</text>
</comment>
<evidence type="ECO:0000256" key="8">
    <source>
        <dbReference type="RuleBase" id="RU362042"/>
    </source>
</evidence>
<evidence type="ECO:0000256" key="1">
    <source>
        <dbReference type="ARBA" id="ARBA00000677"/>
    </source>
</evidence>
<gene>
    <name evidence="10" type="primary">lepB</name>
    <name evidence="10" type="ORF">KC660_03740</name>
</gene>
<evidence type="ECO:0000256" key="3">
    <source>
        <dbReference type="ARBA" id="ARBA00013208"/>
    </source>
</evidence>
<dbReference type="EMBL" id="JAGQLG010000149">
    <property type="protein sequence ID" value="MCA9382491.1"/>
    <property type="molecule type" value="Genomic_DNA"/>
</dbReference>
<dbReference type="Proteomes" id="UP000782843">
    <property type="component" value="Unassembled WGS sequence"/>
</dbReference>
<dbReference type="GO" id="GO:0004252">
    <property type="term" value="F:serine-type endopeptidase activity"/>
    <property type="evidence" value="ECO:0007669"/>
    <property type="project" value="InterPro"/>
</dbReference>
<dbReference type="InterPro" id="IPR000223">
    <property type="entry name" value="Pept_S26A_signal_pept_1"/>
</dbReference>
<dbReference type="InterPro" id="IPR019757">
    <property type="entry name" value="Pept_S26A_signal_pept_1_Lys-AS"/>
</dbReference>
<dbReference type="Gene3D" id="2.10.109.10">
    <property type="entry name" value="Umud Fragment, subunit A"/>
    <property type="match status" value="1"/>
</dbReference>
<reference evidence="10" key="2">
    <citation type="journal article" date="2021" name="Microbiome">
        <title>Successional dynamics and alternative stable states in a saline activated sludge microbial community over 9 years.</title>
        <authorList>
            <person name="Wang Y."/>
            <person name="Ye J."/>
            <person name="Ju F."/>
            <person name="Liu L."/>
            <person name="Boyd J.A."/>
            <person name="Deng Y."/>
            <person name="Parks D.H."/>
            <person name="Jiang X."/>
            <person name="Yin X."/>
            <person name="Woodcroft B.J."/>
            <person name="Tyson G.W."/>
            <person name="Hugenholtz P."/>
            <person name="Polz M.F."/>
            <person name="Zhang T."/>
        </authorList>
    </citation>
    <scope>NUCLEOTIDE SEQUENCE</scope>
    <source>
        <strain evidence="10">HKST-UBA10</strain>
    </source>
</reference>
<evidence type="ECO:0000256" key="7">
    <source>
        <dbReference type="RuleBase" id="RU003993"/>
    </source>
</evidence>
<dbReference type="PROSITE" id="PS00501">
    <property type="entry name" value="SPASE_I_1"/>
    <property type="match status" value="1"/>
</dbReference>
<dbReference type="GO" id="GO:0009003">
    <property type="term" value="F:signal peptidase activity"/>
    <property type="evidence" value="ECO:0007669"/>
    <property type="project" value="UniProtKB-EC"/>
</dbReference>
<dbReference type="PANTHER" id="PTHR43390:SF1">
    <property type="entry name" value="CHLOROPLAST PROCESSING PEPTIDASE"/>
    <property type="match status" value="1"/>
</dbReference>
<dbReference type="PANTHER" id="PTHR43390">
    <property type="entry name" value="SIGNAL PEPTIDASE I"/>
    <property type="match status" value="1"/>
</dbReference>
<dbReference type="SUPFAM" id="SSF51306">
    <property type="entry name" value="LexA/Signal peptidase"/>
    <property type="match status" value="1"/>
</dbReference>
<feature type="domain" description="Peptidase S26" evidence="9">
    <location>
        <begin position="22"/>
        <end position="182"/>
    </location>
</feature>
<evidence type="ECO:0000256" key="2">
    <source>
        <dbReference type="ARBA" id="ARBA00009370"/>
    </source>
</evidence>
<dbReference type="NCBIfam" id="TIGR02227">
    <property type="entry name" value="sigpep_I_bact"/>
    <property type="match status" value="1"/>
</dbReference>
<comment type="catalytic activity">
    <reaction evidence="1 7">
        <text>Cleavage of hydrophobic, N-terminal signal or leader sequences from secreted and periplasmic proteins.</text>
        <dbReference type="EC" id="3.4.21.89"/>
    </reaction>
</comment>
<dbReference type="CDD" id="cd06530">
    <property type="entry name" value="S26_SPase_I"/>
    <property type="match status" value="1"/>
</dbReference>
<keyword evidence="7" id="KW-0472">Membrane</keyword>
<sequence length="202" mass="22426">MANPFLEYEEVQSKQPGGWAFELLQTAVIALAICIILWLFVVQGNQVDGQSMEPTFHDKELVLTDKVIQHFGEYKNGDVVIFKNETSGNDFIKRLIGLPGDEVSVSGGRVYVNGVQIEEAYLPEGRETSGGTFLAEGETVLVPEGKYFALGDNRGFSRDSRDNTVGLIPKNDLKGRVFLIYWPPKSDNLGIVHRVDSSVFNK</sequence>
<comment type="subcellular location">
    <subcellularLocation>
        <location evidence="8">Membrane</location>
        <topology evidence="8">Single-pass type II membrane protein</topology>
    </subcellularLocation>
</comment>
<keyword evidence="7" id="KW-1133">Transmembrane helix</keyword>
<feature type="active site" evidence="6">
    <location>
        <position position="51"/>
    </location>
</feature>
<dbReference type="PRINTS" id="PR00727">
    <property type="entry name" value="LEADERPTASE"/>
</dbReference>
<accession>A0A955L3W6</accession>
<name>A0A955L3W6_9BACT</name>
<feature type="transmembrane region" description="Helical" evidence="7">
    <location>
        <begin position="20"/>
        <end position="42"/>
    </location>
</feature>
<dbReference type="EC" id="3.4.21.89" evidence="3 7"/>
<dbReference type="PROSITE" id="PS00760">
    <property type="entry name" value="SPASE_I_2"/>
    <property type="match status" value="1"/>
</dbReference>
<dbReference type="GO" id="GO:0016020">
    <property type="term" value="C:membrane"/>
    <property type="evidence" value="ECO:0007669"/>
    <property type="project" value="UniProtKB-SubCell"/>
</dbReference>
<dbReference type="InterPro" id="IPR019533">
    <property type="entry name" value="Peptidase_S26"/>
</dbReference>
<reference evidence="10" key="1">
    <citation type="submission" date="2020-04" db="EMBL/GenBank/DDBJ databases">
        <authorList>
            <person name="Zhang T."/>
        </authorList>
    </citation>
    <scope>NUCLEOTIDE SEQUENCE</scope>
    <source>
        <strain evidence="10">HKST-UBA10</strain>
    </source>
</reference>
<organism evidence="10 11">
    <name type="scientific">Candidatus Dojkabacteria bacterium</name>
    <dbReference type="NCBI Taxonomy" id="2099670"/>
    <lineage>
        <taxon>Bacteria</taxon>
        <taxon>Candidatus Dojkabacteria</taxon>
    </lineage>
</organism>
<comment type="similarity">
    <text evidence="2 8">Belongs to the peptidase S26 family.</text>
</comment>
<evidence type="ECO:0000256" key="5">
    <source>
        <dbReference type="ARBA" id="ARBA00022801"/>
    </source>
</evidence>
<evidence type="ECO:0000256" key="6">
    <source>
        <dbReference type="PIRSR" id="PIRSR600223-1"/>
    </source>
</evidence>
<feature type="active site" evidence="6">
    <location>
        <position position="93"/>
    </location>
</feature>
<dbReference type="AlphaFoldDB" id="A0A955L3W6"/>
<dbReference type="Pfam" id="PF10502">
    <property type="entry name" value="Peptidase_S26"/>
    <property type="match status" value="1"/>
</dbReference>
<keyword evidence="7" id="KW-0812">Transmembrane</keyword>
<proteinExistence type="inferred from homology"/>
<evidence type="ECO:0000313" key="10">
    <source>
        <dbReference type="EMBL" id="MCA9382491.1"/>
    </source>
</evidence>
<dbReference type="InterPro" id="IPR036286">
    <property type="entry name" value="LexA/Signal_pep-like_sf"/>
</dbReference>
<keyword evidence="5 7" id="KW-0378">Hydrolase</keyword>
<keyword evidence="4 7" id="KW-0645">Protease</keyword>
<dbReference type="InterPro" id="IPR019756">
    <property type="entry name" value="Pept_S26A_signal_pept_1_Ser-AS"/>
</dbReference>
<evidence type="ECO:0000256" key="4">
    <source>
        <dbReference type="ARBA" id="ARBA00022670"/>
    </source>
</evidence>
<dbReference type="GO" id="GO:0006465">
    <property type="term" value="P:signal peptide processing"/>
    <property type="evidence" value="ECO:0007669"/>
    <property type="project" value="InterPro"/>
</dbReference>
<evidence type="ECO:0000313" key="11">
    <source>
        <dbReference type="Proteomes" id="UP000782843"/>
    </source>
</evidence>
<protein>
    <recommendedName>
        <fullName evidence="3 7">Signal peptidase I</fullName>
        <ecNumber evidence="3 7">3.4.21.89</ecNumber>
    </recommendedName>
</protein>